<feature type="region of interest" description="Disordered" evidence="2">
    <location>
        <begin position="761"/>
        <end position="818"/>
    </location>
</feature>
<feature type="compositionally biased region" description="Basic and acidic residues" evidence="2">
    <location>
        <begin position="294"/>
        <end position="338"/>
    </location>
</feature>
<keyword evidence="1" id="KW-0175">Coiled coil</keyword>
<feature type="compositionally biased region" description="Basic residues" evidence="2">
    <location>
        <begin position="556"/>
        <end position="571"/>
    </location>
</feature>
<feature type="compositionally biased region" description="Low complexity" evidence="2">
    <location>
        <begin position="618"/>
        <end position="629"/>
    </location>
</feature>
<feature type="coiled-coil region" evidence="1">
    <location>
        <begin position="1061"/>
        <end position="1109"/>
    </location>
</feature>
<feature type="compositionally biased region" description="Polar residues" evidence="2">
    <location>
        <begin position="767"/>
        <end position="784"/>
    </location>
</feature>
<dbReference type="GeneID" id="92361895"/>
<gene>
    <name evidence="3" type="ORF">LSCM4_06035</name>
</gene>
<evidence type="ECO:0000256" key="1">
    <source>
        <dbReference type="SAM" id="Coils"/>
    </source>
</evidence>
<sequence>MTHQDEKPHQQYSKMNALSLDSPNLFEEQRSRMQSVALSYLRQKALECIENRRAPSQLYINYSYPQATEAVTLESKAARFVPNGSSPARRSELAARIVTQRNYLVHRREPLKCSGAFSLQPLSQTSPHVSSQSEGKACLPFDAERFDEIDAVFINGELQVVSKAHPNQRLFYGLDSPTAVIQSAAAAAAANHVGKSDAALSSGGVQKDTHRSQHQVTPASLAAERNRRIPRRDGTPKEQYTRTSASPDRYRDYLSSSGRHYRVFRLHKQRLPPIEESQNPESFSLHARGASEAGKAKAAGDRKSFESFGDISDRRHPKEERIAAHQRDSGRGSVKNEKSLLAVRKSRTKKPHKPRSAAEKLRGARDGDRRPNGTSHQNRGATQRTCRRCRRSLSPTPRAKNAPYESSALFSPSPSTNLLDDIVDSRTGGHVRGGTLGGSECRRCSHVHRDVSHGQRAEHRLPPVRQVRGRHPAPAPPPYPHNHARDEHMRRLQRNDDEWRDRKRRARRSEVLSNSSELSSPLSDSFRLWASVSSSIEGASDTSDCVVMDELQRSTPGKHRQRGRAARRVRARSSSPLVSAGDDADSELSDRKGGYLCDRCSEWDDKDSTSSLPLFASLSSSELSSTSASGAEVRRPRGRDSHRRHCRSTHSPPCAQCKRRRPGARDSASTRRERRVRGKMQSTRNPASSFSLTSSSDDSGAGGRHCDSPARSRAAHATKSGSGSSTCPPIVRAVDPTHPLGMLPPLVEEVLPSTRYAASAATPLAQKPQSTQKAEANHRCTSPTVPSPRTHLDTVGREVDQSHDTVGPTRRASQQMPMSPLQVARFRDLTTVSDISSGPVCASPAQQFHQSGRVTPSPATEPLDLQYITEHVLRVIQDRLTGIDSMRETESLCSRCARDNERDAAIALREREVSERQRALQVETEEAVMRGAEQARLRDLLLEAQQEVFRVRAEHLSLSSLTDSLRLALEQVTRLMECGDGAADDTSSPGIVHPTVVEQGNSSTKAGVSKSNTFVYCATVNDTVTAPRAGAGPASGGSVGDTAAAVNLDHKAFLPGSALDAATLQRLIAVLRRRRQRHEIELHHQRRRAEEVEEERVRKAAQLEVAELVASERQARGSVQRAEEEARDEVLVIRASTLDEAIDRMVVSQRRARMSGCEEELDERTRIIAAEEEEAARLWDVAAGLWEAAAEEAEAHEEENRQRLEKEAAAAAAWHEEQNAEVERLQSEARRMEAEAAAAQMGKERGEGSWCSTGSAHHSATDEENIVMSHLIPGQLLGITGARSIEHGGKIRLVGNPHIAAVEAHARERRRTDRLRQQRLLSALPSLPRTNKASDPSGSRLLSRQPSTVRMGFRGSLGGPKSRSRASSRNFPASSFQFSSDESGALGERSRSQSRLPSRSNFVCDSDVDLHVYGRQVGIAPRIRTRSSSPASARGFPMKADAEIITTPNKKGLCERMLVMGSMRASQPEH</sequence>
<feature type="compositionally biased region" description="Basic and acidic residues" evidence="2">
    <location>
        <begin position="356"/>
        <end position="371"/>
    </location>
</feature>
<feature type="region of interest" description="Disordered" evidence="2">
    <location>
        <begin position="550"/>
        <end position="589"/>
    </location>
</feature>
<feature type="compositionally biased region" description="Low complexity" evidence="2">
    <location>
        <begin position="688"/>
        <end position="699"/>
    </location>
</feature>
<keyword evidence="4" id="KW-1185">Reference proteome</keyword>
<name>A0A836HZM3_9TRYP</name>
<dbReference type="SMR" id="A0A836HZM3"/>
<organism evidence="3 4">
    <name type="scientific">Leishmania orientalis</name>
    <dbReference type="NCBI Taxonomy" id="2249476"/>
    <lineage>
        <taxon>Eukaryota</taxon>
        <taxon>Discoba</taxon>
        <taxon>Euglenozoa</taxon>
        <taxon>Kinetoplastea</taxon>
        <taxon>Metakinetoplastina</taxon>
        <taxon>Trypanosomatida</taxon>
        <taxon>Trypanosomatidae</taxon>
        <taxon>Leishmaniinae</taxon>
        <taxon>Leishmania</taxon>
    </lineage>
</organism>
<feature type="compositionally biased region" description="Polar residues" evidence="2">
    <location>
        <begin position="1328"/>
        <end position="1348"/>
    </location>
</feature>
<feature type="region of interest" description="Disordered" evidence="2">
    <location>
        <begin position="1321"/>
        <end position="1400"/>
    </location>
</feature>
<reference evidence="4" key="1">
    <citation type="journal article" date="2021" name="Microbiol. Resour. Announc.">
        <title>LGAAP: Leishmaniinae Genome Assembly and Annotation Pipeline.</title>
        <authorList>
            <person name="Almutairi H."/>
            <person name="Urbaniak M.D."/>
            <person name="Bates M.D."/>
            <person name="Jariyapan N."/>
            <person name="Kwakye-Nuako G."/>
            <person name="Thomaz-Soccol V."/>
            <person name="Al-Salem W.S."/>
            <person name="Dillon R.J."/>
            <person name="Bates P.A."/>
            <person name="Gatherer D."/>
        </authorList>
    </citation>
    <scope>NUCLEOTIDE SEQUENCE [LARGE SCALE GENOMIC DNA]</scope>
</reference>
<evidence type="ECO:0000256" key="2">
    <source>
        <dbReference type="SAM" id="MobiDB-lite"/>
    </source>
</evidence>
<feature type="region of interest" description="Disordered" evidence="2">
    <location>
        <begin position="198"/>
        <end position="253"/>
    </location>
</feature>
<proteinExistence type="predicted"/>
<feature type="compositionally biased region" description="Basic and acidic residues" evidence="2">
    <location>
        <begin position="483"/>
        <end position="501"/>
    </location>
</feature>
<comment type="caution">
    <text evidence="3">The sequence shown here is derived from an EMBL/GenBank/DDBJ whole genome shotgun (WGS) entry which is preliminary data.</text>
</comment>
<feature type="compositionally biased region" description="Basic residues" evidence="2">
    <location>
        <begin position="344"/>
        <end position="355"/>
    </location>
</feature>
<feature type="compositionally biased region" description="Polar residues" evidence="2">
    <location>
        <begin position="1365"/>
        <end position="1382"/>
    </location>
</feature>
<evidence type="ECO:0000313" key="3">
    <source>
        <dbReference type="EMBL" id="KAG5485398.1"/>
    </source>
</evidence>
<dbReference type="EMBL" id="JAFHLR010000011">
    <property type="protein sequence ID" value="KAG5485398.1"/>
    <property type="molecule type" value="Genomic_DNA"/>
</dbReference>
<feature type="compositionally biased region" description="Low complexity" evidence="2">
    <location>
        <begin position="511"/>
        <end position="521"/>
    </location>
</feature>
<dbReference type="RefSeq" id="XP_067065135.1">
    <property type="nucleotide sequence ID" value="XM_067207961.1"/>
</dbReference>
<feature type="region of interest" description="Disordered" evidence="2">
    <location>
        <begin position="618"/>
        <end position="731"/>
    </location>
</feature>
<feature type="compositionally biased region" description="Basic and acidic residues" evidence="2">
    <location>
        <begin position="790"/>
        <end position="803"/>
    </location>
</feature>
<dbReference type="KEGG" id="loi:92361895"/>
<feature type="coiled-coil region" evidence="1">
    <location>
        <begin position="1187"/>
        <end position="1242"/>
    </location>
</feature>
<feature type="compositionally biased region" description="Polar residues" evidence="2">
    <location>
        <begin position="408"/>
        <end position="418"/>
    </location>
</feature>
<evidence type="ECO:0000313" key="4">
    <source>
        <dbReference type="Proteomes" id="UP000674143"/>
    </source>
</evidence>
<feature type="compositionally biased region" description="Polar residues" evidence="2">
    <location>
        <begin position="372"/>
        <end position="384"/>
    </location>
</feature>
<feature type="compositionally biased region" description="Basic and acidic residues" evidence="2">
    <location>
        <begin position="224"/>
        <end position="240"/>
    </location>
</feature>
<protein>
    <submittedName>
        <fullName evidence="3">Uncharacterized protein</fullName>
    </submittedName>
</protein>
<accession>A0A836HZM3</accession>
<feature type="region of interest" description="Disordered" evidence="2">
    <location>
        <begin position="289"/>
        <end position="521"/>
    </location>
</feature>
<reference evidence="4" key="2">
    <citation type="journal article" date="2021" name="Sci. Data">
        <title>Chromosome-scale genome sequencing, assembly and annotation of six genomes from subfamily Leishmaniinae.</title>
        <authorList>
            <person name="Almutairi H."/>
            <person name="Urbaniak M.D."/>
            <person name="Bates M.D."/>
            <person name="Jariyapan N."/>
            <person name="Kwakye-Nuako G."/>
            <person name="Thomaz Soccol V."/>
            <person name="Al-Salem W.S."/>
            <person name="Dillon R.J."/>
            <person name="Bates P.A."/>
            <person name="Gatherer D."/>
        </authorList>
    </citation>
    <scope>NUCLEOTIDE SEQUENCE [LARGE SCALE GENOMIC DNA]</scope>
</reference>
<dbReference type="Proteomes" id="UP000674143">
    <property type="component" value="Unassembled WGS sequence"/>
</dbReference>
<feature type="compositionally biased region" description="Basic and acidic residues" evidence="2">
    <location>
        <begin position="440"/>
        <end position="461"/>
    </location>
</feature>